<dbReference type="CDD" id="cd05828">
    <property type="entry name" value="Sortase_D_1"/>
    <property type="match status" value="1"/>
</dbReference>
<dbReference type="InterPro" id="IPR005754">
    <property type="entry name" value="Sortase"/>
</dbReference>
<feature type="active site" description="Proton donor/acceptor" evidence="2">
    <location>
        <position position="114"/>
    </location>
</feature>
<evidence type="ECO:0000256" key="1">
    <source>
        <dbReference type="ARBA" id="ARBA00022801"/>
    </source>
</evidence>
<dbReference type="NCBIfam" id="NF033746">
    <property type="entry name" value="class_D_sortase"/>
    <property type="match status" value="1"/>
</dbReference>
<keyword evidence="4" id="KW-1185">Reference proteome</keyword>
<evidence type="ECO:0000313" key="4">
    <source>
        <dbReference type="Proteomes" id="UP000198312"/>
    </source>
</evidence>
<dbReference type="SUPFAM" id="SSF63817">
    <property type="entry name" value="Sortase"/>
    <property type="match status" value="1"/>
</dbReference>
<dbReference type="GO" id="GO:0016787">
    <property type="term" value="F:hydrolase activity"/>
    <property type="evidence" value="ECO:0007669"/>
    <property type="project" value="UniProtKB-KW"/>
</dbReference>
<dbReference type="Gene3D" id="2.40.260.10">
    <property type="entry name" value="Sortase"/>
    <property type="match status" value="1"/>
</dbReference>
<dbReference type="Pfam" id="PF04203">
    <property type="entry name" value="Sortase"/>
    <property type="match status" value="1"/>
</dbReference>
<dbReference type="Proteomes" id="UP000198312">
    <property type="component" value="Chromosome"/>
</dbReference>
<dbReference type="InterPro" id="IPR041999">
    <property type="entry name" value="Sortase_D_1"/>
</dbReference>
<proteinExistence type="predicted"/>
<dbReference type="InterPro" id="IPR023365">
    <property type="entry name" value="Sortase_dom-sf"/>
</dbReference>
<reference evidence="3 4" key="1">
    <citation type="submission" date="2017-07" db="EMBL/GenBank/DDBJ databases">
        <title>Virgibacillus sp. LM2416.</title>
        <authorList>
            <person name="Tak E.J."/>
            <person name="Bae J.-W."/>
        </authorList>
    </citation>
    <scope>NUCLEOTIDE SEQUENCE [LARGE SCALE GENOMIC DNA]</scope>
    <source>
        <strain evidence="3 4">LM2416</strain>
    </source>
</reference>
<dbReference type="RefSeq" id="WP_089063605.1">
    <property type="nucleotide sequence ID" value="NZ_CP022315.1"/>
</dbReference>
<name>A0A220U8J2_9BACI</name>
<dbReference type="AlphaFoldDB" id="A0A220U8J2"/>
<protein>
    <submittedName>
        <fullName evidence="3">Class D sortase</fullName>
    </submittedName>
</protein>
<evidence type="ECO:0000313" key="3">
    <source>
        <dbReference type="EMBL" id="ASK64355.1"/>
    </source>
</evidence>
<organism evidence="3 4">
    <name type="scientific">Virgibacillus phasianinus</name>
    <dbReference type="NCBI Taxonomy" id="2017483"/>
    <lineage>
        <taxon>Bacteria</taxon>
        <taxon>Bacillati</taxon>
        <taxon>Bacillota</taxon>
        <taxon>Bacilli</taxon>
        <taxon>Bacillales</taxon>
        <taxon>Bacillaceae</taxon>
        <taxon>Virgibacillus</taxon>
    </lineage>
</organism>
<gene>
    <name evidence="3" type="ORF">CFK37_09645</name>
</gene>
<dbReference type="OrthoDB" id="165822at2"/>
<sequence>MTLIVVGLLICAWNSYAWWQSSQSVHSIDAESTLARQPEKVEKKSLPFHQLSTLKHDYKKGEKVAQLTIPKIDARFDVFWGSDEATLRKGVGMYVSKWTTTPNSVSGHTVLSGHRNTVFRGLRNLVKGDPLTVNYQGEIYTYRITKIWITDPDDRSVIVRKQEPTLTLTTCYPFDYIGNAPKRYIVKAELGTEGQVP</sequence>
<feature type="active site" description="Acyl-thioester intermediate" evidence="2">
    <location>
        <position position="171"/>
    </location>
</feature>
<dbReference type="EMBL" id="CP022315">
    <property type="protein sequence ID" value="ASK64355.1"/>
    <property type="molecule type" value="Genomic_DNA"/>
</dbReference>
<accession>A0A220U8J2</accession>
<keyword evidence="1" id="KW-0378">Hydrolase</keyword>
<dbReference type="InterPro" id="IPR053525">
    <property type="entry name" value="Sortase_D"/>
</dbReference>
<evidence type="ECO:0000256" key="2">
    <source>
        <dbReference type="PIRSR" id="PIRSR605754-1"/>
    </source>
</evidence>
<dbReference type="NCBIfam" id="TIGR01076">
    <property type="entry name" value="sortase_fam"/>
    <property type="match status" value="1"/>
</dbReference>
<dbReference type="KEGG" id="vil:CFK37_09645"/>